<accession>A0ACB7TK02</accession>
<protein>
    <submittedName>
        <fullName evidence="1">Uncharacterized protein</fullName>
    </submittedName>
</protein>
<organism evidence="1 2">
    <name type="scientific">Hyalomma asiaticum</name>
    <name type="common">Tick</name>
    <dbReference type="NCBI Taxonomy" id="266040"/>
    <lineage>
        <taxon>Eukaryota</taxon>
        <taxon>Metazoa</taxon>
        <taxon>Ecdysozoa</taxon>
        <taxon>Arthropoda</taxon>
        <taxon>Chelicerata</taxon>
        <taxon>Arachnida</taxon>
        <taxon>Acari</taxon>
        <taxon>Parasitiformes</taxon>
        <taxon>Ixodida</taxon>
        <taxon>Ixodoidea</taxon>
        <taxon>Ixodidae</taxon>
        <taxon>Hyalomminae</taxon>
        <taxon>Hyalomma</taxon>
    </lineage>
</organism>
<sequence length="104" mass="11046">MEPWNSHSRNSSPRIKRKLRLRSRGSSGIINDMTSGGDAAAVCSEDRLQEEERVDSPGPCSLPSSSPISSSPVSSSPASPSPASSNSGSSSSMRNQRKKEKLKT</sequence>
<gene>
    <name evidence="1" type="ORF">HPB50_013024</name>
</gene>
<proteinExistence type="predicted"/>
<evidence type="ECO:0000313" key="1">
    <source>
        <dbReference type="EMBL" id="KAH6946354.1"/>
    </source>
</evidence>
<reference evidence="1" key="1">
    <citation type="submission" date="2020-05" db="EMBL/GenBank/DDBJ databases">
        <title>Large-scale comparative analyses of tick genomes elucidate their genetic diversity and vector capacities.</title>
        <authorList>
            <person name="Jia N."/>
            <person name="Wang J."/>
            <person name="Shi W."/>
            <person name="Du L."/>
            <person name="Sun Y."/>
            <person name="Zhan W."/>
            <person name="Jiang J."/>
            <person name="Wang Q."/>
            <person name="Zhang B."/>
            <person name="Ji P."/>
            <person name="Sakyi L.B."/>
            <person name="Cui X."/>
            <person name="Yuan T."/>
            <person name="Jiang B."/>
            <person name="Yang W."/>
            <person name="Lam T.T.-Y."/>
            <person name="Chang Q."/>
            <person name="Ding S."/>
            <person name="Wang X."/>
            <person name="Zhu J."/>
            <person name="Ruan X."/>
            <person name="Zhao L."/>
            <person name="Wei J."/>
            <person name="Que T."/>
            <person name="Du C."/>
            <person name="Cheng J."/>
            <person name="Dai P."/>
            <person name="Han X."/>
            <person name="Huang E."/>
            <person name="Gao Y."/>
            <person name="Liu J."/>
            <person name="Shao H."/>
            <person name="Ye R."/>
            <person name="Li L."/>
            <person name="Wei W."/>
            <person name="Wang X."/>
            <person name="Wang C."/>
            <person name="Yang T."/>
            <person name="Huo Q."/>
            <person name="Li W."/>
            <person name="Guo W."/>
            <person name="Chen H."/>
            <person name="Zhou L."/>
            <person name="Ni X."/>
            <person name="Tian J."/>
            <person name="Zhou Y."/>
            <person name="Sheng Y."/>
            <person name="Liu T."/>
            <person name="Pan Y."/>
            <person name="Xia L."/>
            <person name="Li J."/>
            <person name="Zhao F."/>
            <person name="Cao W."/>
        </authorList>
    </citation>
    <scope>NUCLEOTIDE SEQUENCE</scope>
    <source>
        <strain evidence="1">Hyas-2018</strain>
    </source>
</reference>
<evidence type="ECO:0000313" key="2">
    <source>
        <dbReference type="Proteomes" id="UP000821845"/>
    </source>
</evidence>
<name>A0ACB7TK02_HYAAI</name>
<dbReference type="Proteomes" id="UP000821845">
    <property type="component" value="Chromosome 1"/>
</dbReference>
<dbReference type="EMBL" id="CM023481">
    <property type="protein sequence ID" value="KAH6946354.1"/>
    <property type="molecule type" value="Genomic_DNA"/>
</dbReference>
<comment type="caution">
    <text evidence="1">The sequence shown here is derived from an EMBL/GenBank/DDBJ whole genome shotgun (WGS) entry which is preliminary data.</text>
</comment>
<keyword evidence="2" id="KW-1185">Reference proteome</keyword>